<evidence type="ECO:0000313" key="2">
    <source>
        <dbReference type="EMBL" id="UQT58782.1"/>
    </source>
</evidence>
<accession>A0ABY4Q0R1</accession>
<proteinExistence type="predicted"/>
<keyword evidence="1" id="KW-0732">Signal</keyword>
<evidence type="ECO:0000313" key="3">
    <source>
        <dbReference type="Proteomes" id="UP000829992"/>
    </source>
</evidence>
<sequence length="96" mass="9216">MKIVKAAAGVVGVGLALGAVSPAFAAPQPPAGGETQMLDSAAKATQDLKNPLSDVDVDAAHGELKADPASATAKVDDAVQGPASMIGGLPAGMPIG</sequence>
<gene>
    <name evidence="2" type="ORF">M4V62_29065</name>
</gene>
<dbReference type="RefSeq" id="WP_249590145.1">
    <property type="nucleotide sequence ID" value="NZ_BAAAQL010000011.1"/>
</dbReference>
<reference evidence="2 3" key="1">
    <citation type="submission" date="2022-05" db="EMBL/GenBank/DDBJ databases">
        <authorList>
            <person name="Zhou X."/>
            <person name="Li K."/>
            <person name="Man Y."/>
        </authorList>
    </citation>
    <scope>NUCLEOTIDE SEQUENCE [LARGE SCALE GENOMIC DNA]</scope>
    <source>
        <strain evidence="2 3">MS405</strain>
    </source>
</reference>
<evidence type="ECO:0008006" key="4">
    <source>
        <dbReference type="Google" id="ProtNLM"/>
    </source>
</evidence>
<keyword evidence="3" id="KW-1185">Reference proteome</keyword>
<feature type="signal peptide" evidence="1">
    <location>
        <begin position="1"/>
        <end position="25"/>
    </location>
</feature>
<organism evidence="2 3">
    <name type="scientific">Streptomyces durmitorensis</name>
    <dbReference type="NCBI Taxonomy" id="319947"/>
    <lineage>
        <taxon>Bacteria</taxon>
        <taxon>Bacillati</taxon>
        <taxon>Actinomycetota</taxon>
        <taxon>Actinomycetes</taxon>
        <taxon>Kitasatosporales</taxon>
        <taxon>Streptomycetaceae</taxon>
        <taxon>Streptomyces</taxon>
    </lineage>
</organism>
<evidence type="ECO:0000256" key="1">
    <source>
        <dbReference type="SAM" id="SignalP"/>
    </source>
</evidence>
<dbReference type="Proteomes" id="UP000829992">
    <property type="component" value="Chromosome"/>
</dbReference>
<name>A0ABY4Q0R1_9ACTN</name>
<protein>
    <recommendedName>
        <fullName evidence="4">ATP-binding protein</fullName>
    </recommendedName>
</protein>
<feature type="chain" id="PRO_5047547884" description="ATP-binding protein" evidence="1">
    <location>
        <begin position="26"/>
        <end position="96"/>
    </location>
</feature>
<dbReference type="EMBL" id="CP097289">
    <property type="protein sequence ID" value="UQT58782.1"/>
    <property type="molecule type" value="Genomic_DNA"/>
</dbReference>